<name>S7YP04_STRMT</name>
<evidence type="ECO:0000313" key="2">
    <source>
        <dbReference type="EMBL" id="EPR92949.1"/>
    </source>
</evidence>
<sequence>MQKMGLSVTHSDNKINIKHNNRSLKKKNGDTRPIAI</sequence>
<evidence type="ECO:0000256" key="1">
    <source>
        <dbReference type="SAM" id="MobiDB-lite"/>
    </source>
</evidence>
<evidence type="ECO:0000313" key="3">
    <source>
        <dbReference type="Proteomes" id="UP000014970"/>
    </source>
</evidence>
<accession>S7YP04</accession>
<dbReference type="Proteomes" id="UP000014970">
    <property type="component" value="Unassembled WGS sequence"/>
</dbReference>
<gene>
    <name evidence="2" type="ORF">M059_09135</name>
</gene>
<feature type="region of interest" description="Disordered" evidence="1">
    <location>
        <begin position="1"/>
        <end position="36"/>
    </location>
</feature>
<dbReference type="AlphaFoldDB" id="S7YP04"/>
<feature type="compositionally biased region" description="Basic residues" evidence="1">
    <location>
        <begin position="16"/>
        <end position="26"/>
    </location>
</feature>
<proteinExistence type="predicted"/>
<organism evidence="2 3">
    <name type="scientific">Streptococcus mitis 18/56</name>
    <dbReference type="NCBI Taxonomy" id="1340485"/>
    <lineage>
        <taxon>Bacteria</taxon>
        <taxon>Bacillati</taxon>
        <taxon>Bacillota</taxon>
        <taxon>Bacilli</taxon>
        <taxon>Lactobacillales</taxon>
        <taxon>Streptococcaceae</taxon>
        <taxon>Streptococcus</taxon>
        <taxon>Streptococcus mitis group</taxon>
    </lineage>
</organism>
<reference evidence="2 3" key="1">
    <citation type="submission" date="2013-06" db="EMBL/GenBank/DDBJ databases">
        <title>Genome sequencing of Streptococcus mitis strains.</title>
        <authorList>
            <person name="Ikryannikova L.N."/>
            <person name="Ilina E.N."/>
            <person name="Kostryukova E.S."/>
            <person name="Semashko T.A."/>
            <person name="Savinova T.A."/>
            <person name="Karpova I.Y."/>
            <person name="Larin A.K."/>
            <person name="Ischenko D.S."/>
            <person name="Dubovickaya V.A."/>
            <person name="Sidorenko S.V."/>
            <person name="Govorun V.M."/>
        </authorList>
    </citation>
    <scope>NUCLEOTIDE SEQUENCE [LARGE SCALE GENOMIC DNA]</scope>
    <source>
        <strain evidence="2 3">18/56</strain>
    </source>
</reference>
<comment type="caution">
    <text evidence="2">The sequence shown here is derived from an EMBL/GenBank/DDBJ whole genome shotgun (WGS) entry which is preliminary data.</text>
</comment>
<dbReference type="EMBL" id="ATAA01000030">
    <property type="protein sequence ID" value="EPR92949.1"/>
    <property type="molecule type" value="Genomic_DNA"/>
</dbReference>
<protein>
    <submittedName>
        <fullName evidence="2">Uncharacterized protein</fullName>
    </submittedName>
</protein>